<dbReference type="SUPFAM" id="SSF57581">
    <property type="entry name" value="TB module/8-cys domain"/>
    <property type="match status" value="4"/>
</dbReference>
<feature type="domain" description="EGF-like" evidence="12">
    <location>
        <begin position="1020"/>
        <end position="1060"/>
    </location>
</feature>
<dbReference type="GeneID" id="106576950"/>
<keyword evidence="3" id="KW-0272">Extracellular matrix</keyword>
<feature type="disulfide bond" evidence="9">
    <location>
        <begin position="361"/>
        <end position="370"/>
    </location>
</feature>
<dbReference type="InterPro" id="IPR000742">
    <property type="entry name" value="EGF"/>
</dbReference>
<dbReference type="SUPFAM" id="SSF57184">
    <property type="entry name" value="Growth factor receptor domain"/>
    <property type="match status" value="4"/>
</dbReference>
<protein>
    <submittedName>
        <fullName evidence="15">Latent-transforming growth factor beta-binding protein 1 isoform X1</fullName>
    </submittedName>
</protein>
<feature type="domain" description="EGF-like" evidence="12">
    <location>
        <begin position="1269"/>
        <end position="1309"/>
    </location>
</feature>
<proteinExistence type="predicted"/>
<dbReference type="InterPro" id="IPR052080">
    <property type="entry name" value="vWF_C/EGF_Fibrillin"/>
</dbReference>
<dbReference type="PROSITE" id="PS50026">
    <property type="entry name" value="EGF_3"/>
    <property type="match status" value="14"/>
</dbReference>
<gene>
    <name evidence="15" type="primary">LOC106576950</name>
</gene>
<accession>A0A1S3N3C6</accession>
<keyword evidence="7 9" id="KW-1015">Disulfide bond</keyword>
<dbReference type="InterPro" id="IPR036773">
    <property type="entry name" value="TB_dom_sf"/>
</dbReference>
<evidence type="ECO:0000256" key="1">
    <source>
        <dbReference type="ARBA" id="ARBA00004498"/>
    </source>
</evidence>
<dbReference type="PROSITE" id="PS00010">
    <property type="entry name" value="ASX_HYDROXYL"/>
    <property type="match status" value="13"/>
</dbReference>
<dbReference type="Pfam" id="PF12661">
    <property type="entry name" value="hEGF"/>
    <property type="match status" value="1"/>
</dbReference>
<evidence type="ECO:0000256" key="4">
    <source>
        <dbReference type="ARBA" id="ARBA00022536"/>
    </source>
</evidence>
<dbReference type="Pfam" id="PF00683">
    <property type="entry name" value="TB"/>
    <property type="match status" value="4"/>
</dbReference>
<feature type="domain" description="EGF-like" evidence="12">
    <location>
        <begin position="1184"/>
        <end position="1222"/>
    </location>
</feature>
<dbReference type="GO" id="GO:0048731">
    <property type="term" value="P:system development"/>
    <property type="evidence" value="ECO:0007669"/>
    <property type="project" value="UniProtKB-ARBA"/>
</dbReference>
<feature type="chain" id="PRO_5045272587" evidence="11">
    <location>
        <begin position="24"/>
        <end position="1842"/>
    </location>
</feature>
<feature type="region of interest" description="Disordered" evidence="10">
    <location>
        <begin position="440"/>
        <end position="460"/>
    </location>
</feature>
<feature type="disulfide bond" evidence="9">
    <location>
        <begin position="160"/>
        <end position="169"/>
    </location>
</feature>
<dbReference type="SMART" id="SM00179">
    <property type="entry name" value="EGF_CA"/>
    <property type="match status" value="20"/>
</dbReference>
<sequence>MAWIRWDLLFSLGLFMSPAFVSTDQSGFRRYYVLQPGPSGTDRVHVSSISSRSSATGQPHAYNVELTASYGSQVRTRRMGNQAIPLRQDTQFTQHQQVIRQTSHNVHQSHQMKISGVNVCGGQCCHGWSKASGSQRCTKPNCLPQCQNGGMCLRPQLCVCKQGFNGKACEQKTKPTSSIPAQPGNGHTNGHTNGRSIVPRRPIPQQVPIPQQGYAPVPVSNMAQMTLTVKQSPHLVRPQQSRPGSQQFVLKPKYYTTHTTHSQTHVQHQPDRPIPLTGEHYPIHVGNHTGRIKVVFTPTICKVTCTGGRCQNNCELGNTTTIVSENGHAADTLTAPNFRVVVCHLPCMNGGKCSARDKCQCPATYTGKFCQMPVQNGNGQQRQKGQQQTSQIHSTHTLPLTFSNGQNPVKYAPSIVNIHVKHPPEASVQIHQVSQLDANGQKVKGNGQNGQSQTQSHYTYHHSDSRQNIQQQGHNIIYPNQQSYVPQYQPVSSKSQLGRCFQETTGTQCGKALPGLSKQEECCQSIGTSWGFHKCQKCPKPSIPLAAGGSRHAMDCPQGYKRINNSHCQDLNECQLQGVCPNGDCLNTMGSYRCSCKVGFIPDPTLSTCIPDTSAVHEEKGACFRLVSSGKQCLHPVSAQLSKQLCCCSVGKAWGPRCDKCPLAGTAKFKEICPGGMGYTVTGSYKPKPPNKLPSQPETINKPMITHQEPVAPPLPLPTHEKPVEALSVAERQLPSVPVATDAPEQELVILEATSSSPIVEAEAIQPQLSPGVSTMRMEPAYKEVVEEMSPPAPALILPTNAGQDIAPSQSAEVDECKVNPHICGQGLCYNSAEGYTCICNKGYQMDETHTTCVDVDECLDSASLCSNGRCKNTPGSFLCVCQAGFMTDEEGTSCIDLNECLNTHTCPEDDFCVNTVGFYTCLHCDSGYRMSPTGQCEDINECLDLGVCPSGLCINFPGSYECDLCPKGFQGQGGQCVDVDECLDPSICANGRCSNFEGYFVCLCNDGFTLSLDGQSCEDVDECLDPSTCANGRCSNFEGYFVCLCNDGFTLSSDGQSCEDVDECLDPSTCANGRCSNFEGYFVCLCNDGFTLSSDGQSCEDVDECLDPSTCANGRCSNFEGYFVCLCNDGFTLSLDGQSCEDVDECQDEQVCTRGHCQNTEGSFLCNCGPGFRASAAGDQCDDVDECQELIVPCDRVGQCVNNMGSYHCRCPQGYQQINGTSCLDVDECLDDPELCSPHGECLNAEGSFYCVCERGFAASQNKHTCEDVDECSDGTRCVGGSCENSQGSYRCQCDSGYRLQADTDTCLDIDECSELGRSICGAWQCENTEGSYRCVVDCPPGHSHGPEGICMDIDECSANATACGTRGFCENTVGSFRCLCDRGYQESQEGLGCVDVNECDLLSGVCGEALCENVEGSFLCMCPDEDQEYNQMTAKCSPAPTASSVERKECYYNLNDENLCENVLTSSVTMEECCCTLGAGWGDNCEVHPCPVLGTDQFSQMCPAGRGSVPTGDTVFGVTAAESYKDADECALFGQEICKDGFCFNSPGSYECYCKNGLYYDEVKLQCRDIDECQEESSCVEGECLNTQGSYMCFCTHPLVLDSDNKSCVIAPEVAEQHGEQTGYQGVCWQTVTDTLTDTLTCTKPLANRKTTYTECCCLFGEAWGMDCTLCPLKNTEDYASMCNVAMSGGQGRPYGRDALVAGPVQEYEVSLDYEPHPDQPGALPLYEDEENLSDAFEGLRAEECGILNGCENGRCVRVQEGYTCDCFDGYTLDMSRMACLDVNECSELNNRMSLCKNSKCINTQGSYKCVCLPGYTPSERPNYCVAREQGEAAAATERE</sequence>
<evidence type="ECO:0000256" key="10">
    <source>
        <dbReference type="SAM" id="MobiDB-lite"/>
    </source>
</evidence>
<evidence type="ECO:0000259" key="12">
    <source>
        <dbReference type="PROSITE" id="PS50026"/>
    </source>
</evidence>
<dbReference type="Pfam" id="PF00008">
    <property type="entry name" value="EGF"/>
    <property type="match status" value="1"/>
</dbReference>
<keyword evidence="8" id="KW-0325">Glycoprotein</keyword>
<feature type="region of interest" description="Disordered" evidence="10">
    <location>
        <begin position="171"/>
        <end position="200"/>
    </location>
</feature>
<dbReference type="InterPro" id="IPR000152">
    <property type="entry name" value="EGF-type_Asp/Asn_hydroxyl_site"/>
</dbReference>
<feature type="domain" description="EGF-like" evidence="12">
    <location>
        <begin position="1143"/>
        <end position="1183"/>
    </location>
</feature>
<dbReference type="Gene3D" id="3.90.290.10">
    <property type="entry name" value="TGF-beta binding (TB) domain"/>
    <property type="match status" value="4"/>
</dbReference>
<dbReference type="InterPro" id="IPR018097">
    <property type="entry name" value="EGF_Ca-bd_CS"/>
</dbReference>
<evidence type="ECO:0000256" key="8">
    <source>
        <dbReference type="ARBA" id="ARBA00023180"/>
    </source>
</evidence>
<comment type="subcellular location">
    <subcellularLocation>
        <location evidence="1">Secreted</location>
        <location evidence="1">Extracellular space</location>
        <location evidence="1">Extracellular matrix</location>
    </subcellularLocation>
</comment>
<dbReference type="SUPFAM" id="SSF57196">
    <property type="entry name" value="EGF/Laminin"/>
    <property type="match status" value="9"/>
</dbReference>
<feature type="domain" description="EGF-like" evidence="12">
    <location>
        <begin position="1784"/>
        <end position="1828"/>
    </location>
</feature>
<dbReference type="PROSITE" id="PS00022">
    <property type="entry name" value="EGF_1"/>
    <property type="match status" value="2"/>
</dbReference>
<evidence type="ECO:0000256" key="2">
    <source>
        <dbReference type="ARBA" id="ARBA00022525"/>
    </source>
</evidence>
<dbReference type="GO" id="GO:0005509">
    <property type="term" value="F:calcium ion binding"/>
    <property type="evidence" value="ECO:0007669"/>
    <property type="project" value="InterPro"/>
</dbReference>
<feature type="domain" description="EGF-like" evidence="12">
    <location>
        <begin position="138"/>
        <end position="170"/>
    </location>
</feature>
<dbReference type="GO" id="GO:0071944">
    <property type="term" value="C:cell periphery"/>
    <property type="evidence" value="ECO:0007669"/>
    <property type="project" value="UniProtKB-ARBA"/>
</dbReference>
<feature type="domain" description="EGF-like" evidence="12">
    <location>
        <begin position="570"/>
        <end position="610"/>
    </location>
</feature>
<evidence type="ECO:0000256" key="7">
    <source>
        <dbReference type="ARBA" id="ARBA00023157"/>
    </source>
</evidence>
<keyword evidence="14" id="KW-1185">Reference proteome</keyword>
<dbReference type="Proteomes" id="UP001652741">
    <property type="component" value="Chromosome ssa18"/>
</dbReference>
<feature type="domain" description="EGF-like" evidence="12">
    <location>
        <begin position="979"/>
        <end position="1019"/>
    </location>
</feature>
<evidence type="ECO:0000256" key="5">
    <source>
        <dbReference type="ARBA" id="ARBA00022729"/>
    </source>
</evidence>
<dbReference type="InterPro" id="IPR026823">
    <property type="entry name" value="cEGF"/>
</dbReference>
<name>A0A1S3N3C6_SALSA</name>
<feature type="domain" description="TB" evidence="13">
    <location>
        <begin position="498"/>
        <end position="542"/>
    </location>
</feature>
<feature type="domain" description="EGF-like" evidence="12">
    <location>
        <begin position="1061"/>
        <end position="1101"/>
    </location>
</feature>
<feature type="compositionally biased region" description="Low complexity" evidence="10">
    <location>
        <begin position="184"/>
        <end position="200"/>
    </location>
</feature>
<dbReference type="Gene3D" id="2.10.25.10">
    <property type="entry name" value="Laminin"/>
    <property type="match status" value="22"/>
</dbReference>
<keyword evidence="2" id="KW-0964">Secreted</keyword>
<dbReference type="InterPro" id="IPR009030">
    <property type="entry name" value="Growth_fac_rcpt_cys_sf"/>
</dbReference>
<evidence type="ECO:0000256" key="6">
    <source>
        <dbReference type="ARBA" id="ARBA00022737"/>
    </source>
</evidence>
<feature type="domain" description="EGF-like" evidence="12">
    <location>
        <begin position="1226"/>
        <end position="1268"/>
    </location>
</feature>
<feature type="domain" description="EGF-like" evidence="12">
    <location>
        <begin position="855"/>
        <end position="896"/>
    </location>
</feature>
<feature type="domain" description="TB" evidence="13">
    <location>
        <begin position="1450"/>
        <end position="1504"/>
    </location>
</feature>
<evidence type="ECO:0000256" key="9">
    <source>
        <dbReference type="PROSITE-ProRule" id="PRU00076"/>
    </source>
</evidence>
<dbReference type="PROSITE" id="PS01187">
    <property type="entry name" value="EGF_CA"/>
    <property type="match status" value="8"/>
</dbReference>
<dbReference type="RefSeq" id="XP_014009988.2">
    <property type="nucleotide sequence ID" value="XM_014154513.2"/>
</dbReference>
<dbReference type="Pfam" id="PF12662">
    <property type="entry name" value="cEGF"/>
    <property type="match status" value="3"/>
</dbReference>
<dbReference type="InterPro" id="IPR001881">
    <property type="entry name" value="EGF-like_Ca-bd_dom"/>
</dbReference>
<dbReference type="PROSITE" id="PS51364">
    <property type="entry name" value="TB"/>
    <property type="match status" value="4"/>
</dbReference>
<dbReference type="Pfam" id="PF07645">
    <property type="entry name" value="EGF_CA"/>
    <property type="match status" value="15"/>
</dbReference>
<feature type="domain" description="TB" evidence="13">
    <location>
        <begin position="1628"/>
        <end position="1685"/>
    </location>
</feature>
<keyword evidence="4 9" id="KW-0245">EGF-like domain</keyword>
<feature type="disulfide bond" evidence="9">
    <location>
        <begin position="343"/>
        <end position="353"/>
    </location>
</feature>
<feature type="domain" description="EGF-like" evidence="12">
    <location>
        <begin position="1102"/>
        <end position="1142"/>
    </location>
</feature>
<dbReference type="PROSITE" id="PS01186">
    <property type="entry name" value="EGF_2"/>
    <property type="match status" value="11"/>
</dbReference>
<evidence type="ECO:0000313" key="15">
    <source>
        <dbReference type="RefSeq" id="XP_014009988.2"/>
    </source>
</evidence>
<evidence type="ECO:0000256" key="3">
    <source>
        <dbReference type="ARBA" id="ARBA00022530"/>
    </source>
</evidence>
<dbReference type="GO" id="GO:0019838">
    <property type="term" value="F:growth factor binding"/>
    <property type="evidence" value="ECO:0007669"/>
    <property type="project" value="UniProtKB-KW"/>
</dbReference>
<dbReference type="SMART" id="SM00181">
    <property type="entry name" value="EGF"/>
    <property type="match status" value="22"/>
</dbReference>
<dbReference type="CDD" id="cd00054">
    <property type="entry name" value="EGF_CA"/>
    <property type="match status" value="13"/>
</dbReference>
<dbReference type="InterPro" id="IPR013032">
    <property type="entry name" value="EGF-like_CS"/>
</dbReference>
<dbReference type="PANTHER" id="PTHR47333:SF4">
    <property type="entry name" value="EGF-LIKE DOMAIN-CONTAINING PROTEIN"/>
    <property type="match status" value="1"/>
</dbReference>
<reference evidence="15" key="1">
    <citation type="submission" date="2025-08" db="UniProtKB">
        <authorList>
            <consortium name="RefSeq"/>
        </authorList>
    </citation>
    <scope>IDENTIFICATION</scope>
</reference>
<feature type="disulfide bond" evidence="9">
    <location>
        <begin position="142"/>
        <end position="152"/>
    </location>
</feature>
<dbReference type="PANTHER" id="PTHR47333">
    <property type="entry name" value="VON WILLEBRAND FACTOR C AND EGF DOMAIN-CONTAINING PROTEIN"/>
    <property type="match status" value="1"/>
</dbReference>
<dbReference type="InterPro" id="IPR017878">
    <property type="entry name" value="TB_dom"/>
</dbReference>
<dbReference type="PIRSF" id="PIRSF036312">
    <property type="entry name" value="Fibrillin"/>
    <property type="match status" value="1"/>
</dbReference>
<keyword evidence="6" id="KW-0677">Repeat</keyword>
<feature type="domain" description="EGF-like" evidence="12">
    <location>
        <begin position="1354"/>
        <end position="1392"/>
    </location>
</feature>
<dbReference type="KEGG" id="sasa:106576950"/>
<comment type="caution">
    <text evidence="9">Lacks conserved residue(s) required for the propagation of feature annotation.</text>
</comment>
<feature type="compositionally biased region" description="Low complexity" evidence="10">
    <location>
        <begin position="440"/>
        <end position="456"/>
    </location>
</feature>
<evidence type="ECO:0000256" key="11">
    <source>
        <dbReference type="SAM" id="SignalP"/>
    </source>
</evidence>
<evidence type="ECO:0000259" key="13">
    <source>
        <dbReference type="PROSITE" id="PS51364"/>
    </source>
</evidence>
<feature type="domain" description="EGF-like" evidence="12">
    <location>
        <begin position="339"/>
        <end position="371"/>
    </location>
</feature>
<organism evidence="14 15">
    <name type="scientific">Salmo salar</name>
    <name type="common">Atlantic salmon</name>
    <dbReference type="NCBI Taxonomy" id="8030"/>
    <lineage>
        <taxon>Eukaryota</taxon>
        <taxon>Metazoa</taxon>
        <taxon>Chordata</taxon>
        <taxon>Craniata</taxon>
        <taxon>Vertebrata</taxon>
        <taxon>Euteleostomi</taxon>
        <taxon>Actinopterygii</taxon>
        <taxon>Neopterygii</taxon>
        <taxon>Teleostei</taxon>
        <taxon>Protacanthopterygii</taxon>
        <taxon>Salmoniformes</taxon>
        <taxon>Salmonidae</taxon>
        <taxon>Salmoninae</taxon>
        <taxon>Salmo</taxon>
    </lineage>
</organism>
<evidence type="ECO:0000313" key="14">
    <source>
        <dbReference type="Proteomes" id="UP001652741"/>
    </source>
</evidence>
<keyword evidence="5 11" id="KW-0732">Signal</keyword>
<feature type="signal peptide" evidence="11">
    <location>
        <begin position="1"/>
        <end position="23"/>
    </location>
</feature>
<dbReference type="InterPro" id="IPR049883">
    <property type="entry name" value="NOTCH1_EGF-like"/>
</dbReference>
<feature type="domain" description="TB" evidence="13">
    <location>
        <begin position="621"/>
        <end position="673"/>
    </location>
</feature>